<dbReference type="KEGG" id="cput:CONPUDRAFT_166016"/>
<dbReference type="Proteomes" id="UP000053558">
    <property type="component" value="Unassembled WGS sequence"/>
</dbReference>
<sequence>MSDVAQKNQTSPTPPERTQIYIDILQDRYPSTTSVGALNAGLPYPQDYHNFAKASNSNAPQSIRTIDPTLIFLAPSVIDATSSFIVLFDGAPIHNEDTRLRRQPSPSSGHPQSGANVFYSTALVPNFWEVIRTSQDPTVYSILQDVRRVDEHAPRELPRRQRSILIFSAIYQFRYVAPPGATATDLLETPTQLPAPFYGEDGVNGEPFSTFEDGLLYMNLINDFTAATSYDLSLAQNYDSQNQQ</sequence>
<protein>
    <submittedName>
        <fullName evidence="1">Uncharacterized protein</fullName>
    </submittedName>
</protein>
<organism evidence="1 2">
    <name type="scientific">Coniophora puteana (strain RWD-64-598)</name>
    <name type="common">Brown rot fungus</name>
    <dbReference type="NCBI Taxonomy" id="741705"/>
    <lineage>
        <taxon>Eukaryota</taxon>
        <taxon>Fungi</taxon>
        <taxon>Dikarya</taxon>
        <taxon>Basidiomycota</taxon>
        <taxon>Agaricomycotina</taxon>
        <taxon>Agaricomycetes</taxon>
        <taxon>Agaricomycetidae</taxon>
        <taxon>Boletales</taxon>
        <taxon>Coniophorineae</taxon>
        <taxon>Coniophoraceae</taxon>
        <taxon>Coniophora</taxon>
    </lineage>
</organism>
<dbReference type="RefSeq" id="XP_007769448.1">
    <property type="nucleotide sequence ID" value="XM_007771258.1"/>
</dbReference>
<gene>
    <name evidence="1" type="ORF">CONPUDRAFT_166016</name>
</gene>
<evidence type="ECO:0000313" key="1">
    <source>
        <dbReference type="EMBL" id="EIW80509.1"/>
    </source>
</evidence>
<comment type="caution">
    <text evidence="1">The sequence shown here is derived from an EMBL/GenBank/DDBJ whole genome shotgun (WGS) entry which is preliminary data.</text>
</comment>
<accession>A0A5M3MMV2</accession>
<evidence type="ECO:0000313" key="2">
    <source>
        <dbReference type="Proteomes" id="UP000053558"/>
    </source>
</evidence>
<dbReference type="EMBL" id="JH711579">
    <property type="protein sequence ID" value="EIW80509.1"/>
    <property type="molecule type" value="Genomic_DNA"/>
</dbReference>
<reference evidence="2" key="1">
    <citation type="journal article" date="2012" name="Science">
        <title>The Paleozoic origin of enzymatic lignin decomposition reconstructed from 31 fungal genomes.</title>
        <authorList>
            <person name="Floudas D."/>
            <person name="Binder M."/>
            <person name="Riley R."/>
            <person name="Barry K."/>
            <person name="Blanchette R.A."/>
            <person name="Henrissat B."/>
            <person name="Martinez A.T."/>
            <person name="Otillar R."/>
            <person name="Spatafora J.W."/>
            <person name="Yadav J.S."/>
            <person name="Aerts A."/>
            <person name="Benoit I."/>
            <person name="Boyd A."/>
            <person name="Carlson A."/>
            <person name="Copeland A."/>
            <person name="Coutinho P.M."/>
            <person name="de Vries R.P."/>
            <person name="Ferreira P."/>
            <person name="Findley K."/>
            <person name="Foster B."/>
            <person name="Gaskell J."/>
            <person name="Glotzer D."/>
            <person name="Gorecki P."/>
            <person name="Heitman J."/>
            <person name="Hesse C."/>
            <person name="Hori C."/>
            <person name="Igarashi K."/>
            <person name="Jurgens J.A."/>
            <person name="Kallen N."/>
            <person name="Kersten P."/>
            <person name="Kohler A."/>
            <person name="Kuees U."/>
            <person name="Kumar T.K.A."/>
            <person name="Kuo A."/>
            <person name="LaButti K."/>
            <person name="Larrondo L.F."/>
            <person name="Lindquist E."/>
            <person name="Ling A."/>
            <person name="Lombard V."/>
            <person name="Lucas S."/>
            <person name="Lundell T."/>
            <person name="Martin R."/>
            <person name="McLaughlin D.J."/>
            <person name="Morgenstern I."/>
            <person name="Morin E."/>
            <person name="Murat C."/>
            <person name="Nagy L.G."/>
            <person name="Nolan M."/>
            <person name="Ohm R.A."/>
            <person name="Patyshakuliyeva A."/>
            <person name="Rokas A."/>
            <person name="Ruiz-Duenas F.J."/>
            <person name="Sabat G."/>
            <person name="Salamov A."/>
            <person name="Samejima M."/>
            <person name="Schmutz J."/>
            <person name="Slot J.C."/>
            <person name="St John F."/>
            <person name="Stenlid J."/>
            <person name="Sun H."/>
            <person name="Sun S."/>
            <person name="Syed K."/>
            <person name="Tsang A."/>
            <person name="Wiebenga A."/>
            <person name="Young D."/>
            <person name="Pisabarro A."/>
            <person name="Eastwood D.C."/>
            <person name="Martin F."/>
            <person name="Cullen D."/>
            <person name="Grigoriev I.V."/>
            <person name="Hibbett D.S."/>
        </authorList>
    </citation>
    <scope>NUCLEOTIDE SEQUENCE [LARGE SCALE GENOMIC DNA]</scope>
    <source>
        <strain evidence="2">RWD-64-598 SS2</strain>
    </source>
</reference>
<name>A0A5M3MMV2_CONPW</name>
<dbReference type="GeneID" id="19205452"/>
<dbReference type="OrthoDB" id="10006572at2759"/>
<dbReference type="AlphaFoldDB" id="A0A5M3MMV2"/>
<keyword evidence="2" id="KW-1185">Reference proteome</keyword>
<proteinExistence type="predicted"/>